<gene>
    <name evidence="2" type="ORF">P171DRAFT_118307</name>
</gene>
<feature type="region of interest" description="Disordered" evidence="1">
    <location>
        <begin position="55"/>
        <end position="80"/>
    </location>
</feature>
<dbReference type="EMBL" id="MU001508">
    <property type="protein sequence ID" value="KAF2440087.1"/>
    <property type="molecule type" value="Genomic_DNA"/>
</dbReference>
<evidence type="ECO:0000256" key="1">
    <source>
        <dbReference type="SAM" id="MobiDB-lite"/>
    </source>
</evidence>
<evidence type="ECO:0000313" key="2">
    <source>
        <dbReference type="EMBL" id="KAF2440087.1"/>
    </source>
</evidence>
<feature type="compositionally biased region" description="Polar residues" evidence="1">
    <location>
        <begin position="119"/>
        <end position="132"/>
    </location>
</feature>
<evidence type="ECO:0000313" key="3">
    <source>
        <dbReference type="Proteomes" id="UP000799764"/>
    </source>
</evidence>
<keyword evidence="3" id="KW-1185">Reference proteome</keyword>
<comment type="caution">
    <text evidence="2">The sequence shown here is derived from an EMBL/GenBank/DDBJ whole genome shotgun (WGS) entry which is preliminary data.</text>
</comment>
<feature type="region of interest" description="Disordered" evidence="1">
    <location>
        <begin position="117"/>
        <end position="140"/>
    </location>
</feature>
<dbReference type="AlphaFoldDB" id="A0A9P4PA12"/>
<reference evidence="2" key="1">
    <citation type="journal article" date="2020" name="Stud. Mycol.">
        <title>101 Dothideomycetes genomes: a test case for predicting lifestyles and emergence of pathogens.</title>
        <authorList>
            <person name="Haridas S."/>
            <person name="Albert R."/>
            <person name="Binder M."/>
            <person name="Bloem J."/>
            <person name="Labutti K."/>
            <person name="Salamov A."/>
            <person name="Andreopoulos B."/>
            <person name="Baker S."/>
            <person name="Barry K."/>
            <person name="Bills G."/>
            <person name="Bluhm B."/>
            <person name="Cannon C."/>
            <person name="Castanera R."/>
            <person name="Culley D."/>
            <person name="Daum C."/>
            <person name="Ezra D."/>
            <person name="Gonzalez J."/>
            <person name="Henrissat B."/>
            <person name="Kuo A."/>
            <person name="Liang C."/>
            <person name="Lipzen A."/>
            <person name="Lutzoni F."/>
            <person name="Magnuson J."/>
            <person name="Mondo S."/>
            <person name="Nolan M."/>
            <person name="Ohm R."/>
            <person name="Pangilinan J."/>
            <person name="Park H.-J."/>
            <person name="Ramirez L."/>
            <person name="Alfaro M."/>
            <person name="Sun H."/>
            <person name="Tritt A."/>
            <person name="Yoshinaga Y."/>
            <person name="Zwiers L.-H."/>
            <person name="Turgeon B."/>
            <person name="Goodwin S."/>
            <person name="Spatafora J."/>
            <person name="Crous P."/>
            <person name="Grigoriev I."/>
        </authorList>
    </citation>
    <scope>NUCLEOTIDE SEQUENCE</scope>
    <source>
        <strain evidence="2">CBS 690.94</strain>
    </source>
</reference>
<organism evidence="2 3">
    <name type="scientific">Karstenula rhodostoma CBS 690.94</name>
    <dbReference type="NCBI Taxonomy" id="1392251"/>
    <lineage>
        <taxon>Eukaryota</taxon>
        <taxon>Fungi</taxon>
        <taxon>Dikarya</taxon>
        <taxon>Ascomycota</taxon>
        <taxon>Pezizomycotina</taxon>
        <taxon>Dothideomycetes</taxon>
        <taxon>Pleosporomycetidae</taxon>
        <taxon>Pleosporales</taxon>
        <taxon>Massarineae</taxon>
        <taxon>Didymosphaeriaceae</taxon>
        <taxon>Karstenula</taxon>
    </lineage>
</organism>
<dbReference type="Proteomes" id="UP000799764">
    <property type="component" value="Unassembled WGS sequence"/>
</dbReference>
<accession>A0A9P4PA12</accession>
<proteinExistence type="predicted"/>
<protein>
    <submittedName>
        <fullName evidence="2">Uncharacterized protein</fullName>
    </submittedName>
</protein>
<sequence length="140" mass="15587">MGRQLSRHNDGYHRRVLRASESFSDGSISSQHTYWCSPTHATNWWVVELPAHLTHTSRTPPAPLPHTPESSYQKVPLSESSTHPWYGDFVRIYATPTSLAMPPPHSSPMVPRRVEPIASSATRTPWGSQGQHPAQAPDMG</sequence>
<feature type="compositionally biased region" description="Polar residues" evidence="1">
    <location>
        <begin position="68"/>
        <end position="80"/>
    </location>
</feature>
<name>A0A9P4PA12_9PLEO</name>